<dbReference type="InterPro" id="IPR050312">
    <property type="entry name" value="IolE/XylAMocC-like"/>
</dbReference>
<feature type="domain" description="Xylose isomerase-like TIM barrel" evidence="1">
    <location>
        <begin position="37"/>
        <end position="262"/>
    </location>
</feature>
<dbReference type="EMBL" id="BAABDD010000032">
    <property type="protein sequence ID" value="GAA3761096.1"/>
    <property type="molecule type" value="Genomic_DNA"/>
</dbReference>
<sequence length="317" mass="33673">MSDSAPRPAAESSGTELRVRYAGIGDEAGASLATQLAAIEQLNWTSIELRTLDGVPVAAVSDDEFERVAATIAARGLAVTCLASGIGNWSRPVTADFAPDVAELDVLARRCHRLGARYIRVMSYTAGGLDEREWGRRARWRLGELAERAEQAGVTLVHENCSGWAACHAERMLELAAQHPGLALLFDIGNGVAYGYRALTVLAEIVDHVAHVHVKDARGDKAEPVYTPAGAGEAEVAQCLRLLLDHGFSGTWSIEPHIAVRPHEGLAADTAHRGAHAPHEGFVACGRALERLVVEDVLPTLPGWSAVPGGLRGAGAR</sequence>
<dbReference type="Pfam" id="PF01261">
    <property type="entry name" value="AP_endonuc_2"/>
    <property type="match status" value="1"/>
</dbReference>
<dbReference type="SUPFAM" id="SSF51658">
    <property type="entry name" value="Xylose isomerase-like"/>
    <property type="match status" value="1"/>
</dbReference>
<organism evidence="2 3">
    <name type="scientific">Salinactinospora qingdaonensis</name>
    <dbReference type="NCBI Taxonomy" id="702744"/>
    <lineage>
        <taxon>Bacteria</taxon>
        <taxon>Bacillati</taxon>
        <taxon>Actinomycetota</taxon>
        <taxon>Actinomycetes</taxon>
        <taxon>Streptosporangiales</taxon>
        <taxon>Nocardiopsidaceae</taxon>
        <taxon>Salinactinospora</taxon>
    </lineage>
</organism>
<gene>
    <name evidence="2" type="ORF">GCM10022402_43610</name>
</gene>
<dbReference type="Proteomes" id="UP001500908">
    <property type="component" value="Unassembled WGS sequence"/>
</dbReference>
<protein>
    <recommendedName>
        <fullName evidence="1">Xylose isomerase-like TIM barrel domain-containing protein</fullName>
    </recommendedName>
</protein>
<dbReference type="RefSeq" id="WP_344975699.1">
    <property type="nucleotide sequence ID" value="NZ_BAABDD010000032.1"/>
</dbReference>
<proteinExistence type="predicted"/>
<keyword evidence="3" id="KW-1185">Reference proteome</keyword>
<accession>A0ABP7GFR5</accession>
<evidence type="ECO:0000313" key="2">
    <source>
        <dbReference type="EMBL" id="GAA3761096.1"/>
    </source>
</evidence>
<evidence type="ECO:0000313" key="3">
    <source>
        <dbReference type="Proteomes" id="UP001500908"/>
    </source>
</evidence>
<reference evidence="3" key="1">
    <citation type="journal article" date="2019" name="Int. J. Syst. Evol. Microbiol.">
        <title>The Global Catalogue of Microorganisms (GCM) 10K type strain sequencing project: providing services to taxonomists for standard genome sequencing and annotation.</title>
        <authorList>
            <consortium name="The Broad Institute Genomics Platform"/>
            <consortium name="The Broad Institute Genome Sequencing Center for Infectious Disease"/>
            <person name="Wu L."/>
            <person name="Ma J."/>
        </authorList>
    </citation>
    <scope>NUCLEOTIDE SEQUENCE [LARGE SCALE GENOMIC DNA]</scope>
    <source>
        <strain evidence="3">JCM 17137</strain>
    </source>
</reference>
<name>A0ABP7GFR5_9ACTN</name>
<dbReference type="InterPro" id="IPR013022">
    <property type="entry name" value="Xyl_isomerase-like_TIM-brl"/>
</dbReference>
<dbReference type="PANTHER" id="PTHR12110:SF21">
    <property type="entry name" value="XYLOSE ISOMERASE-LIKE TIM BARREL DOMAIN-CONTAINING PROTEIN"/>
    <property type="match status" value="1"/>
</dbReference>
<dbReference type="InterPro" id="IPR036237">
    <property type="entry name" value="Xyl_isomerase-like_sf"/>
</dbReference>
<dbReference type="Gene3D" id="3.20.20.150">
    <property type="entry name" value="Divalent-metal-dependent TIM barrel enzymes"/>
    <property type="match status" value="1"/>
</dbReference>
<evidence type="ECO:0000259" key="1">
    <source>
        <dbReference type="Pfam" id="PF01261"/>
    </source>
</evidence>
<comment type="caution">
    <text evidence="2">The sequence shown here is derived from an EMBL/GenBank/DDBJ whole genome shotgun (WGS) entry which is preliminary data.</text>
</comment>
<dbReference type="PANTHER" id="PTHR12110">
    <property type="entry name" value="HYDROXYPYRUVATE ISOMERASE"/>
    <property type="match status" value="1"/>
</dbReference>